<proteinExistence type="predicted"/>
<dbReference type="Proteomes" id="UP000288623">
    <property type="component" value="Unassembled WGS sequence"/>
</dbReference>
<feature type="transmembrane region" description="Helical" evidence="1">
    <location>
        <begin position="27"/>
        <end position="45"/>
    </location>
</feature>
<feature type="transmembrane region" description="Helical" evidence="1">
    <location>
        <begin position="6"/>
        <end position="22"/>
    </location>
</feature>
<accession>A0A433RSK3</accession>
<protein>
    <submittedName>
        <fullName evidence="2">Uncharacterized protein</fullName>
    </submittedName>
</protein>
<reference evidence="2 3" key="1">
    <citation type="submission" date="2014-11" db="EMBL/GenBank/DDBJ databases">
        <title>Genome sequence and analysis of novel Kurthia sp.</title>
        <authorList>
            <person name="Lawson J.N."/>
            <person name="Gonzalez J.E."/>
            <person name="Rinauldi L."/>
            <person name="Xuan Z."/>
            <person name="Firman A."/>
            <person name="Shaddox L."/>
            <person name="Trudeau A."/>
            <person name="Shah S."/>
            <person name="Reiman D."/>
        </authorList>
    </citation>
    <scope>NUCLEOTIDE SEQUENCE [LARGE SCALE GENOMIC DNA]</scope>
    <source>
        <strain evidence="2 3">3B1D</strain>
    </source>
</reference>
<dbReference type="AlphaFoldDB" id="A0A433RSK3"/>
<keyword evidence="3" id="KW-1185">Reference proteome</keyword>
<evidence type="ECO:0000256" key="1">
    <source>
        <dbReference type="SAM" id="Phobius"/>
    </source>
</evidence>
<keyword evidence="1" id="KW-0472">Membrane</keyword>
<comment type="caution">
    <text evidence="2">The sequence shown here is derived from an EMBL/GenBank/DDBJ whole genome shotgun (WGS) entry which is preliminary data.</text>
</comment>
<evidence type="ECO:0000313" key="2">
    <source>
        <dbReference type="EMBL" id="RUS55134.1"/>
    </source>
</evidence>
<feature type="transmembrane region" description="Helical" evidence="1">
    <location>
        <begin position="57"/>
        <end position="74"/>
    </location>
</feature>
<dbReference type="EMBL" id="JTFC01000031">
    <property type="protein sequence ID" value="RUS55134.1"/>
    <property type="molecule type" value="Genomic_DNA"/>
</dbReference>
<name>A0A433RSK3_9BACL</name>
<sequence length="86" mass="9627">MLVNIIGINSILLLLVMIILNMSLSKIITVLFVSSVLLFLVRVFVEGSKLSSAFTESFGILSIVGFICVIIHFLKRKKLQLINNLY</sequence>
<keyword evidence="1" id="KW-0812">Transmembrane</keyword>
<keyword evidence="1" id="KW-1133">Transmembrane helix</keyword>
<gene>
    <name evidence="2" type="ORF">QI30_09260</name>
</gene>
<evidence type="ECO:0000313" key="3">
    <source>
        <dbReference type="Proteomes" id="UP000288623"/>
    </source>
</evidence>
<organism evidence="2 3">
    <name type="scientific">Candidatus Kurthia intestinigallinarum</name>
    <dbReference type="NCBI Taxonomy" id="1562256"/>
    <lineage>
        <taxon>Bacteria</taxon>
        <taxon>Bacillati</taxon>
        <taxon>Bacillota</taxon>
        <taxon>Bacilli</taxon>
        <taxon>Bacillales</taxon>
        <taxon>Caryophanaceae</taxon>
        <taxon>Kurthia</taxon>
    </lineage>
</organism>